<dbReference type="Proteomes" id="UP001321542">
    <property type="component" value="Chromosome"/>
</dbReference>
<reference evidence="1 2" key="1">
    <citation type="journal article" date="2010" name="ChemBioChem">
        <title>Cloning and characterization of the biosynthetic gene cluster of 16-membered macrolide antibiotic FD-891: involvement of a dual functional cytochrome P450 monooxygenase catalyzing epoxidation and hydroxylation.</title>
        <authorList>
            <person name="Kudo F."/>
            <person name="Motegi A."/>
            <person name="Mizoue K."/>
            <person name="Eguchi T."/>
        </authorList>
    </citation>
    <scope>NUCLEOTIDE SEQUENCE [LARGE SCALE GENOMIC DNA]</scope>
    <source>
        <strain evidence="1 2">A-8890</strain>
    </source>
</reference>
<protein>
    <submittedName>
        <fullName evidence="1">Uncharacterized protein</fullName>
    </submittedName>
</protein>
<sequence>MGEQATAAIADMYQALSAQPDHSITAERSAQKLLGVTPRTASQWLAGIDLRPGSATHDHLHPPRTVRCGAGYEGARTGTAGMEPDVRSGLVGHTPFCTARGIRACSIPLS</sequence>
<organism evidence="1 2">
    <name type="scientific">Streptomyces graminofaciens</name>
    <dbReference type="NCBI Taxonomy" id="68212"/>
    <lineage>
        <taxon>Bacteria</taxon>
        <taxon>Bacillati</taxon>
        <taxon>Actinomycetota</taxon>
        <taxon>Actinomycetes</taxon>
        <taxon>Kitasatosporales</taxon>
        <taxon>Streptomycetaceae</taxon>
        <taxon>Streptomyces</taxon>
    </lineage>
</organism>
<name>A0ABM7FPB1_9ACTN</name>
<dbReference type="EMBL" id="AP018448">
    <property type="protein sequence ID" value="BBC38621.1"/>
    <property type="molecule type" value="Genomic_DNA"/>
</dbReference>
<evidence type="ECO:0000313" key="2">
    <source>
        <dbReference type="Proteomes" id="UP001321542"/>
    </source>
</evidence>
<gene>
    <name evidence="1" type="ORF">SGFS_099150</name>
</gene>
<evidence type="ECO:0000313" key="1">
    <source>
        <dbReference type="EMBL" id="BBC38621.1"/>
    </source>
</evidence>
<reference evidence="1 2" key="2">
    <citation type="journal article" date="2023" name="ChemBioChem">
        <title>Acyltransferase Domain Exchange between Two Independent Type I Polyketide Synthases in the Same Producer Strain of Macrolide Antibiotics.</title>
        <authorList>
            <person name="Kudo F."/>
            <person name="Kishikawa K."/>
            <person name="Tsuboi K."/>
            <person name="Kido T."/>
            <person name="Usui T."/>
            <person name="Hashimoto J."/>
            <person name="Shin-Ya K."/>
            <person name="Miyanaga A."/>
            <person name="Eguchi T."/>
        </authorList>
    </citation>
    <scope>NUCLEOTIDE SEQUENCE [LARGE SCALE GENOMIC DNA]</scope>
    <source>
        <strain evidence="1 2">A-8890</strain>
    </source>
</reference>
<keyword evidence="2" id="KW-1185">Reference proteome</keyword>
<accession>A0ABM7FPB1</accession>
<proteinExistence type="predicted"/>